<feature type="transmembrane region" description="Helical" evidence="1">
    <location>
        <begin position="131"/>
        <end position="150"/>
    </location>
</feature>
<organism evidence="2 4">
    <name type="scientific">Xenorhabdus eapokensis</name>
    <dbReference type="NCBI Taxonomy" id="1873482"/>
    <lineage>
        <taxon>Bacteria</taxon>
        <taxon>Pseudomonadati</taxon>
        <taxon>Pseudomonadota</taxon>
        <taxon>Gammaproteobacteria</taxon>
        <taxon>Enterobacterales</taxon>
        <taxon>Morganellaceae</taxon>
        <taxon>Xenorhabdus</taxon>
    </lineage>
</organism>
<dbReference type="RefSeq" id="WP_074022438.1">
    <property type="nucleotide sequence ID" value="NZ_CAWNAG010000112.1"/>
</dbReference>
<feature type="transmembrane region" description="Helical" evidence="1">
    <location>
        <begin position="357"/>
        <end position="374"/>
    </location>
</feature>
<name>A0A1Q5TX56_9GAMM</name>
<feature type="transmembrane region" description="Helical" evidence="1">
    <location>
        <begin position="330"/>
        <end position="350"/>
    </location>
</feature>
<dbReference type="STRING" id="1873482.Xedl_00467"/>
<keyword evidence="4" id="KW-1185">Reference proteome</keyword>
<dbReference type="OrthoDB" id="6453304at2"/>
<feature type="transmembrane region" description="Helical" evidence="1">
    <location>
        <begin position="304"/>
        <end position="324"/>
    </location>
</feature>
<protein>
    <submittedName>
        <fullName evidence="2">Uncharacterized protein</fullName>
    </submittedName>
</protein>
<feature type="transmembrane region" description="Helical" evidence="1">
    <location>
        <begin position="234"/>
        <end position="252"/>
    </location>
</feature>
<keyword evidence="1" id="KW-0812">Transmembrane</keyword>
<reference evidence="2 4" key="1">
    <citation type="submission" date="2016-09" db="EMBL/GenBank/DDBJ databases">
        <title>Xenorhabdus thuongxuanensis sp. nov. and Xenorhabdus eapokensis sp. nov., isolated from Steinernema species.</title>
        <authorList>
            <person name="Kaempfer P."/>
            <person name="Tobias N.J."/>
            <person name="Phan Ke L."/>
            <person name="Bode H.B."/>
            <person name="Glaeser S.P."/>
        </authorList>
    </citation>
    <scope>NUCLEOTIDE SEQUENCE [LARGE SCALE GENOMIC DNA]</scope>
    <source>
        <strain evidence="2 4">DL20</strain>
    </source>
</reference>
<feature type="transmembrane region" description="Helical" evidence="1">
    <location>
        <begin position="25"/>
        <end position="46"/>
    </location>
</feature>
<evidence type="ECO:0000313" key="2">
    <source>
        <dbReference type="EMBL" id="OKP04814.1"/>
    </source>
</evidence>
<dbReference type="EMBL" id="MKGQ01000002">
    <property type="protein sequence ID" value="OKP05243.1"/>
    <property type="molecule type" value="Genomic_DNA"/>
</dbReference>
<comment type="caution">
    <text evidence="2">The sequence shown here is derived from an EMBL/GenBank/DDBJ whole genome shotgun (WGS) entry which is preliminary data.</text>
</comment>
<feature type="transmembrane region" description="Helical" evidence="1">
    <location>
        <begin position="58"/>
        <end position="79"/>
    </location>
</feature>
<dbReference type="EMBL" id="MKGQ01000003">
    <property type="protein sequence ID" value="OKP04814.1"/>
    <property type="molecule type" value="Genomic_DNA"/>
</dbReference>
<feature type="transmembrane region" description="Helical" evidence="1">
    <location>
        <begin position="181"/>
        <end position="197"/>
    </location>
</feature>
<dbReference type="Proteomes" id="UP000186268">
    <property type="component" value="Unassembled WGS sequence"/>
</dbReference>
<accession>A0A1Q5TX56</accession>
<feature type="transmembrane region" description="Helical" evidence="1">
    <location>
        <begin position="157"/>
        <end position="175"/>
    </location>
</feature>
<evidence type="ECO:0000256" key="1">
    <source>
        <dbReference type="SAM" id="Phobius"/>
    </source>
</evidence>
<keyword evidence="1" id="KW-0472">Membrane</keyword>
<evidence type="ECO:0000313" key="4">
    <source>
        <dbReference type="Proteomes" id="UP000186268"/>
    </source>
</evidence>
<gene>
    <name evidence="3" type="ORF">Xedl_00467</name>
    <name evidence="2" type="ORF">Xedl_00713</name>
</gene>
<proteinExistence type="predicted"/>
<evidence type="ECO:0000313" key="3">
    <source>
        <dbReference type="EMBL" id="OKP05243.1"/>
    </source>
</evidence>
<keyword evidence="1" id="KW-1133">Transmembrane helix</keyword>
<dbReference type="AlphaFoldDB" id="A0A1Q5TX56"/>
<feature type="transmembrane region" description="Helical" evidence="1">
    <location>
        <begin position="264"/>
        <end position="283"/>
    </location>
</feature>
<sequence length="375" mass="43181">MNLLIADILEYKGKIKQFASGNKNLILFLCFLFIPAKAGGIFIGLIHLSQYVITTNNMITSLYLISIFLLAYVIFYSVQKPLFPLKHSNSLISSLIDKRTFFICRIIFMAYSAIPISIFFFIGLLSDSVNPLSQVTSVLFLIISFAVIGFSLSELKFSHTIILSFLFIFLSIFRYSPLHNLIYTFIILTISFQLFIHEKKDKKNYQRNGVVLSNKLLSPYIIDLSYFLSTNKTFVVNMITSIVVLYFTAYIACQQAPKKINYITIGYFGFMLYISMILFYNLIHTNKNHLCQLINFLSTKKLRFLHYCICLSVFTISCCVFILFVTNSLYIVLFLYYYVISVFTALMNLSKTHYTKLLTLCSIVLFSCLGGYIYA</sequence>
<feature type="transmembrane region" description="Helical" evidence="1">
    <location>
        <begin position="100"/>
        <end position="125"/>
    </location>
</feature>